<feature type="compositionally biased region" description="Basic residues" evidence="1">
    <location>
        <begin position="25"/>
        <end position="34"/>
    </location>
</feature>
<feature type="compositionally biased region" description="Polar residues" evidence="1">
    <location>
        <begin position="45"/>
        <end position="63"/>
    </location>
</feature>
<reference evidence="3 4" key="1">
    <citation type="submission" date="2017-07" db="EMBL/GenBank/DDBJ databases">
        <title>An improved, manually edited Actinidia chinensis var. chinensis (kiwifruit) genome highlights the challenges associated with draft genomes and gene prediction in plants.</title>
        <authorList>
            <person name="Pilkington S."/>
            <person name="Crowhurst R."/>
            <person name="Hilario E."/>
            <person name="Nardozza S."/>
            <person name="Fraser L."/>
            <person name="Peng Y."/>
            <person name="Gunaseelan K."/>
            <person name="Simpson R."/>
            <person name="Tahir J."/>
            <person name="Deroles S."/>
            <person name="Templeton K."/>
            <person name="Luo Z."/>
            <person name="Davy M."/>
            <person name="Cheng C."/>
            <person name="Mcneilage M."/>
            <person name="Scaglione D."/>
            <person name="Liu Y."/>
            <person name="Zhang Q."/>
            <person name="Datson P."/>
            <person name="De Silva N."/>
            <person name="Gardiner S."/>
            <person name="Bassett H."/>
            <person name="Chagne D."/>
            <person name="Mccallum J."/>
            <person name="Dzierzon H."/>
            <person name="Deng C."/>
            <person name="Wang Y.-Y."/>
            <person name="Barron N."/>
            <person name="Manako K."/>
            <person name="Bowen J."/>
            <person name="Foster T."/>
            <person name="Erridge Z."/>
            <person name="Tiffin H."/>
            <person name="Waite C."/>
            <person name="Davies K."/>
            <person name="Grierson E."/>
            <person name="Laing W."/>
            <person name="Kirk R."/>
            <person name="Chen X."/>
            <person name="Wood M."/>
            <person name="Montefiori M."/>
            <person name="Brummell D."/>
            <person name="Schwinn K."/>
            <person name="Catanach A."/>
            <person name="Fullerton C."/>
            <person name="Li D."/>
            <person name="Meiyalaghan S."/>
            <person name="Nieuwenhuizen N."/>
            <person name="Read N."/>
            <person name="Prakash R."/>
            <person name="Hunter D."/>
            <person name="Zhang H."/>
            <person name="Mckenzie M."/>
            <person name="Knabel M."/>
            <person name="Harris A."/>
            <person name="Allan A."/>
            <person name="Chen A."/>
            <person name="Janssen B."/>
            <person name="Plunkett B."/>
            <person name="Dwamena C."/>
            <person name="Voogd C."/>
            <person name="Leif D."/>
            <person name="Lafferty D."/>
            <person name="Souleyre E."/>
            <person name="Varkonyi-Gasic E."/>
            <person name="Gambi F."/>
            <person name="Hanley J."/>
            <person name="Yao J.-L."/>
            <person name="Cheung J."/>
            <person name="David K."/>
            <person name="Warren B."/>
            <person name="Marsh K."/>
            <person name="Snowden K."/>
            <person name="Lin-Wang K."/>
            <person name="Brian L."/>
            <person name="Martinez-Sanchez M."/>
            <person name="Wang M."/>
            <person name="Ileperuma N."/>
            <person name="Macnee N."/>
            <person name="Campin R."/>
            <person name="Mcatee P."/>
            <person name="Drummond R."/>
            <person name="Espley R."/>
            <person name="Ireland H."/>
            <person name="Wu R."/>
            <person name="Atkinson R."/>
            <person name="Karunairetnam S."/>
            <person name="Bulley S."/>
            <person name="Chunkath S."/>
            <person name="Hanley Z."/>
            <person name="Storey R."/>
            <person name="Thrimawithana A."/>
            <person name="Thomson S."/>
            <person name="David C."/>
            <person name="Testolin R."/>
        </authorList>
    </citation>
    <scope>NUCLEOTIDE SEQUENCE [LARGE SCALE GENOMIC DNA]</scope>
    <source>
        <strain evidence="4">cv. Red5</strain>
        <tissue evidence="3">Young leaf</tissue>
    </source>
</reference>
<dbReference type="Gramene" id="PSS07617">
    <property type="protein sequence ID" value="PSS07617"/>
    <property type="gene ID" value="CEY00_Acc17968"/>
</dbReference>
<dbReference type="Proteomes" id="UP000241394">
    <property type="component" value="Chromosome LG16"/>
</dbReference>
<feature type="region of interest" description="Disordered" evidence="1">
    <location>
        <begin position="1"/>
        <end position="68"/>
    </location>
</feature>
<dbReference type="OrthoDB" id="1920894at2759"/>
<dbReference type="Pfam" id="PF10539">
    <property type="entry name" value="Dev_Cell_Death"/>
    <property type="match status" value="1"/>
</dbReference>
<reference evidence="4" key="2">
    <citation type="journal article" date="2018" name="BMC Genomics">
        <title>A manually annotated Actinidia chinensis var. chinensis (kiwifruit) genome highlights the challenges associated with draft genomes and gene prediction in plants.</title>
        <authorList>
            <person name="Pilkington S.M."/>
            <person name="Crowhurst R."/>
            <person name="Hilario E."/>
            <person name="Nardozza S."/>
            <person name="Fraser L."/>
            <person name="Peng Y."/>
            <person name="Gunaseelan K."/>
            <person name="Simpson R."/>
            <person name="Tahir J."/>
            <person name="Deroles S.C."/>
            <person name="Templeton K."/>
            <person name="Luo Z."/>
            <person name="Davy M."/>
            <person name="Cheng C."/>
            <person name="McNeilage M."/>
            <person name="Scaglione D."/>
            <person name="Liu Y."/>
            <person name="Zhang Q."/>
            <person name="Datson P."/>
            <person name="De Silva N."/>
            <person name="Gardiner S.E."/>
            <person name="Bassett H."/>
            <person name="Chagne D."/>
            <person name="McCallum J."/>
            <person name="Dzierzon H."/>
            <person name="Deng C."/>
            <person name="Wang Y.Y."/>
            <person name="Barron L."/>
            <person name="Manako K."/>
            <person name="Bowen J."/>
            <person name="Foster T.M."/>
            <person name="Erridge Z.A."/>
            <person name="Tiffin H."/>
            <person name="Waite C.N."/>
            <person name="Davies K.M."/>
            <person name="Grierson E.P."/>
            <person name="Laing W.A."/>
            <person name="Kirk R."/>
            <person name="Chen X."/>
            <person name="Wood M."/>
            <person name="Montefiori M."/>
            <person name="Brummell D.A."/>
            <person name="Schwinn K.E."/>
            <person name="Catanach A."/>
            <person name="Fullerton C."/>
            <person name="Li D."/>
            <person name="Meiyalaghan S."/>
            <person name="Nieuwenhuizen N."/>
            <person name="Read N."/>
            <person name="Prakash R."/>
            <person name="Hunter D."/>
            <person name="Zhang H."/>
            <person name="McKenzie M."/>
            <person name="Knabel M."/>
            <person name="Harris A."/>
            <person name="Allan A.C."/>
            <person name="Gleave A."/>
            <person name="Chen A."/>
            <person name="Janssen B.J."/>
            <person name="Plunkett B."/>
            <person name="Ampomah-Dwamena C."/>
            <person name="Voogd C."/>
            <person name="Leif D."/>
            <person name="Lafferty D."/>
            <person name="Souleyre E.J.F."/>
            <person name="Varkonyi-Gasic E."/>
            <person name="Gambi F."/>
            <person name="Hanley J."/>
            <person name="Yao J.L."/>
            <person name="Cheung J."/>
            <person name="David K.M."/>
            <person name="Warren B."/>
            <person name="Marsh K."/>
            <person name="Snowden K.C."/>
            <person name="Lin-Wang K."/>
            <person name="Brian L."/>
            <person name="Martinez-Sanchez M."/>
            <person name="Wang M."/>
            <person name="Ileperuma N."/>
            <person name="Macnee N."/>
            <person name="Campin R."/>
            <person name="McAtee P."/>
            <person name="Drummond R.S.M."/>
            <person name="Espley R.V."/>
            <person name="Ireland H.S."/>
            <person name="Wu R."/>
            <person name="Atkinson R.G."/>
            <person name="Karunairetnam S."/>
            <person name="Bulley S."/>
            <person name="Chunkath S."/>
            <person name="Hanley Z."/>
            <person name="Storey R."/>
            <person name="Thrimawithana A.H."/>
            <person name="Thomson S."/>
            <person name="David C."/>
            <person name="Testolin R."/>
            <person name="Huang H."/>
            <person name="Hellens R.P."/>
            <person name="Schaffer R.J."/>
        </authorList>
    </citation>
    <scope>NUCLEOTIDE SEQUENCE [LARGE SCALE GENOMIC DNA]</scope>
    <source>
        <strain evidence="4">cv. Red5</strain>
    </source>
</reference>
<dbReference type="InterPro" id="IPR013989">
    <property type="entry name" value="Dev_and_cell_death_domain"/>
</dbReference>
<dbReference type="EMBL" id="NKQK01000016">
    <property type="protein sequence ID" value="PSS07617.1"/>
    <property type="molecule type" value="Genomic_DNA"/>
</dbReference>
<feature type="compositionally biased region" description="Basic residues" evidence="1">
    <location>
        <begin position="1"/>
        <end position="11"/>
    </location>
</feature>
<evidence type="ECO:0000259" key="2">
    <source>
        <dbReference type="PROSITE" id="PS51222"/>
    </source>
</evidence>
<dbReference type="STRING" id="1590841.A0A2R6QG81"/>
<protein>
    <submittedName>
        <fullName evidence="3">B2 protein</fullName>
    </submittedName>
</protein>
<accession>A0A2R6QG81</accession>
<comment type="caution">
    <text evidence="3">The sequence shown here is derived from an EMBL/GenBank/DDBJ whole genome shotgun (WGS) entry which is preliminary data.</text>
</comment>
<dbReference type="PROSITE" id="PS51222">
    <property type="entry name" value="DCD"/>
    <property type="match status" value="1"/>
</dbReference>
<proteinExistence type="predicted"/>
<gene>
    <name evidence="3" type="ORF">CEY00_Acc17968</name>
</gene>
<dbReference type="OMA" id="QPDANRQ"/>
<dbReference type="AlphaFoldDB" id="A0A2R6QG81"/>
<organism evidence="3 4">
    <name type="scientific">Actinidia chinensis var. chinensis</name>
    <name type="common">Chinese soft-hair kiwi</name>
    <dbReference type="NCBI Taxonomy" id="1590841"/>
    <lineage>
        <taxon>Eukaryota</taxon>
        <taxon>Viridiplantae</taxon>
        <taxon>Streptophyta</taxon>
        <taxon>Embryophyta</taxon>
        <taxon>Tracheophyta</taxon>
        <taxon>Spermatophyta</taxon>
        <taxon>Magnoliopsida</taxon>
        <taxon>eudicotyledons</taxon>
        <taxon>Gunneridae</taxon>
        <taxon>Pentapetalae</taxon>
        <taxon>asterids</taxon>
        <taxon>Ericales</taxon>
        <taxon>Actinidiaceae</taxon>
        <taxon>Actinidia</taxon>
    </lineage>
</organism>
<dbReference type="SMART" id="SM00767">
    <property type="entry name" value="DCD"/>
    <property type="match status" value="1"/>
</dbReference>
<keyword evidence="4" id="KW-1185">Reference proteome</keyword>
<name>A0A2R6QG81_ACTCC</name>
<dbReference type="PANTHER" id="PTHR46444">
    <property type="entry name" value="DCD (DEVELOPMENT AND CELL DEATH) DOMAIN PROTEIN-RELATED"/>
    <property type="match status" value="1"/>
</dbReference>
<feature type="domain" description="DCD" evidence="2">
    <location>
        <begin position="77"/>
        <end position="203"/>
    </location>
</feature>
<evidence type="ECO:0000256" key="1">
    <source>
        <dbReference type="SAM" id="MobiDB-lite"/>
    </source>
</evidence>
<sequence length="462" mass="50968">MAKGKGKKLKGKGQTIGQPDANRQMMKKKKNRKAKAIDAGPSVPVSLSDSPQAHSSPTTNGSEAASGGRKKAKNKLSCLSGFIFMCNAMTKRECFQYRVFGLPAGRKEDVKNVKKGMKLFLFDCDLKLLYGVYKATSHGQMNLETSAFGGRFPAQVSFAIYEECIPLPVSAFRLAIKDNYQGSRFKPELTRRQVRELIKLFRPFAARTAAPVAPMPQLAPPQAIQPPAMEDRFQSSMRLPHSHDLHLAGAPRGLVAPIVEPYPVQQMALNSQHELYGTTAAMGHVYPTMEHQGLQASNDPYYSQIWQDRYPRYGAVQEMQHYRLPTQRQGEYDRQQDTVAGYYSAYPLPATSHGPPLVHPHGEREFVPQQHNVAGYYTTYPASATSNGPALVHLLGQVPVRPELPVSNVYPAPGTSHGPPLEHPHGQVPGRPELAVGNVYPQPATSRGQPLVHPYSSFPRKA</sequence>
<dbReference type="InParanoid" id="A0A2R6QG81"/>
<dbReference type="PANTHER" id="PTHR46444:SF19">
    <property type="entry name" value="OS02G0745600 PROTEIN"/>
    <property type="match status" value="1"/>
</dbReference>
<evidence type="ECO:0000313" key="3">
    <source>
        <dbReference type="EMBL" id="PSS07617.1"/>
    </source>
</evidence>
<evidence type="ECO:0000313" key="4">
    <source>
        <dbReference type="Proteomes" id="UP000241394"/>
    </source>
</evidence>
<feature type="region of interest" description="Disordered" evidence="1">
    <location>
        <begin position="408"/>
        <end position="462"/>
    </location>
</feature>